<comment type="caution">
    <text evidence="2">The sequence shown here is derived from an EMBL/GenBank/DDBJ whole genome shotgun (WGS) entry which is preliminary data.</text>
</comment>
<evidence type="ECO:0000256" key="1">
    <source>
        <dbReference type="SAM" id="MobiDB-lite"/>
    </source>
</evidence>
<keyword evidence="3" id="KW-1185">Reference proteome</keyword>
<sequence length="104" mass="10722">MGLHLELDVGPATPGFERLSARKGVRGWDGRRHEEPDGARKPVSDGLPVVTLPPEGVPFEGGGGRGGLKEREERVVISGVCGWFGGAGGYAGSRCEAGVRGAGI</sequence>
<gene>
    <name evidence="2" type="ORF">GCM10009539_57280</name>
</gene>
<evidence type="ECO:0000313" key="2">
    <source>
        <dbReference type="EMBL" id="GAA0263716.1"/>
    </source>
</evidence>
<name>A0ABP3EKB8_9ACTN</name>
<feature type="region of interest" description="Disordered" evidence="1">
    <location>
        <begin position="25"/>
        <end position="68"/>
    </location>
</feature>
<protein>
    <submittedName>
        <fullName evidence="2">Uncharacterized protein</fullName>
    </submittedName>
</protein>
<dbReference type="EMBL" id="BAAAGX010000023">
    <property type="protein sequence ID" value="GAA0263716.1"/>
    <property type="molecule type" value="Genomic_DNA"/>
</dbReference>
<organism evidence="2 3">
    <name type="scientific">Cryptosporangium japonicum</name>
    <dbReference type="NCBI Taxonomy" id="80872"/>
    <lineage>
        <taxon>Bacteria</taxon>
        <taxon>Bacillati</taxon>
        <taxon>Actinomycetota</taxon>
        <taxon>Actinomycetes</taxon>
        <taxon>Cryptosporangiales</taxon>
        <taxon>Cryptosporangiaceae</taxon>
        <taxon>Cryptosporangium</taxon>
    </lineage>
</organism>
<feature type="compositionally biased region" description="Basic and acidic residues" evidence="1">
    <location>
        <begin position="26"/>
        <end position="43"/>
    </location>
</feature>
<proteinExistence type="predicted"/>
<dbReference type="Proteomes" id="UP001500967">
    <property type="component" value="Unassembled WGS sequence"/>
</dbReference>
<reference evidence="3" key="1">
    <citation type="journal article" date="2019" name="Int. J. Syst. Evol. Microbiol.">
        <title>The Global Catalogue of Microorganisms (GCM) 10K type strain sequencing project: providing services to taxonomists for standard genome sequencing and annotation.</title>
        <authorList>
            <consortium name="The Broad Institute Genomics Platform"/>
            <consortium name="The Broad Institute Genome Sequencing Center for Infectious Disease"/>
            <person name="Wu L."/>
            <person name="Ma J."/>
        </authorList>
    </citation>
    <scope>NUCLEOTIDE SEQUENCE [LARGE SCALE GENOMIC DNA]</scope>
    <source>
        <strain evidence="3">JCM 10425</strain>
    </source>
</reference>
<accession>A0ABP3EKB8</accession>
<evidence type="ECO:0000313" key="3">
    <source>
        <dbReference type="Proteomes" id="UP001500967"/>
    </source>
</evidence>